<name>A0A4R4HXA9_9BACT</name>
<dbReference type="EMBL" id="VVZA01000029">
    <property type="protein sequence ID" value="KAA5401736.1"/>
    <property type="molecule type" value="Genomic_DNA"/>
</dbReference>
<sequence>MNRLLLASFLIFVSVSLFAQKPYKAYCNLIGDENSLKKGIVSVRIDFGQKDLKDNKFVDENGKEIKFRTMVSAMNFMSKLGWQLEQVYNRYDQIDGSPIIIWVLSKEVDSDNEITKGFQTKLMYDKSKATQ</sequence>
<dbReference type="Proteomes" id="UP001055104">
    <property type="component" value="Unassembled WGS sequence"/>
</dbReference>
<dbReference type="AlphaFoldDB" id="A0A4R4HXA9"/>
<feature type="signal peptide" evidence="1">
    <location>
        <begin position="1"/>
        <end position="19"/>
    </location>
</feature>
<dbReference type="Proteomes" id="UP000481616">
    <property type="component" value="Unassembled WGS sequence"/>
</dbReference>
<evidence type="ECO:0000313" key="5">
    <source>
        <dbReference type="Proteomes" id="UP000441162"/>
    </source>
</evidence>
<evidence type="ECO:0008006" key="7">
    <source>
        <dbReference type="Google" id="ProtNLM"/>
    </source>
</evidence>
<dbReference type="KEGG" id="bdo:EL88_11180"/>
<evidence type="ECO:0000313" key="6">
    <source>
        <dbReference type="Proteomes" id="UP000481616"/>
    </source>
</evidence>
<evidence type="ECO:0000313" key="4">
    <source>
        <dbReference type="EMBL" id="KAA5401736.1"/>
    </source>
</evidence>
<organism evidence="4 5">
    <name type="scientific">Phocaeicola dorei</name>
    <dbReference type="NCBI Taxonomy" id="357276"/>
    <lineage>
        <taxon>Bacteria</taxon>
        <taxon>Pseudomonadati</taxon>
        <taxon>Bacteroidota</taxon>
        <taxon>Bacteroidia</taxon>
        <taxon>Bacteroidales</taxon>
        <taxon>Bacteroidaceae</taxon>
        <taxon>Phocaeicola</taxon>
    </lineage>
</organism>
<protein>
    <recommendedName>
        <fullName evidence="7">DUF3868 domain-containing protein</fullName>
    </recommendedName>
</protein>
<evidence type="ECO:0000256" key="1">
    <source>
        <dbReference type="SAM" id="SignalP"/>
    </source>
</evidence>
<dbReference type="RefSeq" id="WP_008656209.1">
    <property type="nucleotide sequence ID" value="NZ_BQOA01000001.1"/>
</dbReference>
<dbReference type="Proteomes" id="UP000441162">
    <property type="component" value="Unassembled WGS sequence"/>
</dbReference>
<feature type="chain" id="PRO_5043195023" description="DUF3868 domain-containing protein" evidence="1">
    <location>
        <begin position="20"/>
        <end position="131"/>
    </location>
</feature>
<keyword evidence="1" id="KW-0732">Signal</keyword>
<comment type="caution">
    <text evidence="4">The sequence shown here is derived from an EMBL/GenBank/DDBJ whole genome shotgun (WGS) entry which is preliminary data.</text>
</comment>
<evidence type="ECO:0000313" key="3">
    <source>
        <dbReference type="EMBL" id="KAA5392926.1"/>
    </source>
</evidence>
<reference evidence="2" key="2">
    <citation type="submission" date="2022-01" db="EMBL/GenBank/DDBJ databases">
        <title>Novel bile acid biosynthetic pathways are enriched in the microbiome of centenarians.</title>
        <authorList>
            <person name="Sato Y."/>
            <person name="Atarashi K."/>
            <person name="Plichta R.D."/>
            <person name="Arai Y."/>
            <person name="Sasajima S."/>
            <person name="Kearney M.S."/>
            <person name="Suda W."/>
            <person name="Takeshita K."/>
            <person name="Sasaki T."/>
            <person name="Okamoto S."/>
            <person name="Skelly N.A."/>
            <person name="Okamura Y."/>
            <person name="Vlamakis H."/>
            <person name="Li Y."/>
            <person name="Tanoue T."/>
            <person name="Takei H."/>
            <person name="Nittono H."/>
            <person name="Narushima S."/>
            <person name="Irie J."/>
            <person name="Itoh H."/>
            <person name="Moriya K."/>
            <person name="Sugiura Y."/>
            <person name="Suematsu M."/>
            <person name="Moritoki N."/>
            <person name="Shibata S."/>
            <person name="Littman R.D."/>
            <person name="Fischbach A.M."/>
            <person name="Uwamino Y."/>
            <person name="Inoue T."/>
            <person name="Honda A."/>
            <person name="Hattori M."/>
            <person name="Murai T."/>
            <person name="Xavier J.R."/>
            <person name="Hirose N."/>
            <person name="Honda K."/>
        </authorList>
    </citation>
    <scope>NUCLEOTIDE SEQUENCE</scope>
    <source>
        <strain evidence="2">CE91-St7</strain>
    </source>
</reference>
<gene>
    <name evidence="2" type="ORF">CE91St7_39460</name>
    <name evidence="4" type="ORF">F2Y51_21050</name>
    <name evidence="3" type="ORF">F2Y58_21325</name>
</gene>
<dbReference type="EMBL" id="VVYY01000028">
    <property type="protein sequence ID" value="KAA5392926.1"/>
    <property type="molecule type" value="Genomic_DNA"/>
</dbReference>
<accession>A0A4R4HXA9</accession>
<dbReference type="EMBL" id="BQOB01000001">
    <property type="protein sequence ID" value="GKH83062.1"/>
    <property type="molecule type" value="Genomic_DNA"/>
</dbReference>
<evidence type="ECO:0000313" key="2">
    <source>
        <dbReference type="EMBL" id="GKH83062.1"/>
    </source>
</evidence>
<reference evidence="5 6" key="1">
    <citation type="journal article" date="2019" name="Nat. Med.">
        <title>A library of human gut bacterial isolates paired with longitudinal multiomics data enables mechanistic microbiome research.</title>
        <authorList>
            <person name="Poyet M."/>
            <person name="Groussin M."/>
            <person name="Gibbons S.M."/>
            <person name="Avila-Pacheco J."/>
            <person name="Jiang X."/>
            <person name="Kearney S.M."/>
            <person name="Perrotta A.R."/>
            <person name="Berdy B."/>
            <person name="Zhao S."/>
            <person name="Lieberman T.D."/>
            <person name="Swanson P.K."/>
            <person name="Smith M."/>
            <person name="Roesemann S."/>
            <person name="Alexander J.E."/>
            <person name="Rich S.A."/>
            <person name="Livny J."/>
            <person name="Vlamakis H."/>
            <person name="Clish C."/>
            <person name="Bullock K."/>
            <person name="Deik A."/>
            <person name="Scott J."/>
            <person name="Pierce K.A."/>
            <person name="Xavier R.J."/>
            <person name="Alm E.J."/>
        </authorList>
    </citation>
    <scope>NUCLEOTIDE SEQUENCE [LARGE SCALE GENOMIC DNA]</scope>
    <source>
        <strain evidence="3 6">BIOML-A1</strain>
        <strain evidence="4 5">BIOML-A4</strain>
    </source>
</reference>
<proteinExistence type="predicted"/>